<comment type="caution">
    <text evidence="1">The sequence shown here is derived from an EMBL/GenBank/DDBJ whole genome shotgun (WGS) entry which is preliminary data.</text>
</comment>
<gene>
    <name evidence="1" type="ORF">E1261_40155</name>
</gene>
<dbReference type="EMBL" id="SMKA01000333">
    <property type="protein sequence ID" value="TDC15684.1"/>
    <property type="molecule type" value="Genomic_DNA"/>
</dbReference>
<name>A0A4R4P267_9ACTN</name>
<accession>A0A4R4P267</accession>
<protein>
    <submittedName>
        <fullName evidence="1">Uncharacterized protein</fullName>
    </submittedName>
</protein>
<keyword evidence="2" id="KW-1185">Reference proteome</keyword>
<dbReference type="Proteomes" id="UP000295075">
    <property type="component" value="Unassembled WGS sequence"/>
</dbReference>
<organism evidence="1 2">
    <name type="scientific">Kribbella albertanoniae</name>
    <dbReference type="NCBI Taxonomy" id="1266829"/>
    <lineage>
        <taxon>Bacteria</taxon>
        <taxon>Bacillati</taxon>
        <taxon>Actinomycetota</taxon>
        <taxon>Actinomycetes</taxon>
        <taxon>Propionibacteriales</taxon>
        <taxon>Kribbellaceae</taxon>
        <taxon>Kribbella</taxon>
    </lineage>
</organism>
<evidence type="ECO:0000313" key="2">
    <source>
        <dbReference type="Proteomes" id="UP000295075"/>
    </source>
</evidence>
<proteinExistence type="predicted"/>
<reference evidence="1 2" key="1">
    <citation type="submission" date="2019-03" db="EMBL/GenBank/DDBJ databases">
        <title>Draft genome sequences of novel Actinobacteria.</title>
        <authorList>
            <person name="Sahin N."/>
            <person name="Ay H."/>
            <person name="Saygin H."/>
        </authorList>
    </citation>
    <scope>NUCLEOTIDE SEQUENCE [LARGE SCALE GENOMIC DNA]</scope>
    <source>
        <strain evidence="1 2">JCM 30547</strain>
    </source>
</reference>
<dbReference type="OrthoDB" id="3431388at2"/>
<sequence>MSPDERTFAMLWPALRALAHGALSAEQLTWLRERFGLIDSPRTEGPGAAQSIAHVNRTDPEGTPVVLDLARTGESGWVLTLFHTGEQPNADSVESLRTAFRAAIAQLGLTLVEIEPAGSADEVYVAPVGSGTAESAFAAHWELPGELEQVWSHVGVLADAPRDVLEVKLRELMQTPAWASAPAGLRQQAEDFLHGD</sequence>
<evidence type="ECO:0000313" key="1">
    <source>
        <dbReference type="EMBL" id="TDC15684.1"/>
    </source>
</evidence>
<dbReference type="AlphaFoldDB" id="A0A4R4P267"/>